<evidence type="ECO:0000313" key="3">
    <source>
        <dbReference type="Proteomes" id="UP001460202"/>
    </source>
</evidence>
<keyword evidence="3" id="KW-1185">Reference proteome</keyword>
<dbReference type="PROSITE" id="PS51257">
    <property type="entry name" value="PROKAR_LIPOPROTEIN"/>
    <property type="match status" value="1"/>
</dbReference>
<evidence type="ECO:0000256" key="1">
    <source>
        <dbReference type="SAM" id="SignalP"/>
    </source>
</evidence>
<reference evidence="2 3" key="1">
    <citation type="submission" date="2024-03" db="EMBL/GenBank/DDBJ databases">
        <title>Human intestinal bacterial collection.</title>
        <authorList>
            <person name="Pauvert C."/>
            <person name="Hitch T.C.A."/>
            <person name="Clavel T."/>
        </authorList>
    </citation>
    <scope>NUCLEOTIDE SEQUENCE [LARGE SCALE GENOMIC DNA]</scope>
    <source>
        <strain evidence="2 3">CLA-KB-H122</strain>
    </source>
</reference>
<protein>
    <recommendedName>
        <fullName evidence="4">DUF4374 domain-containing protein</fullName>
    </recommendedName>
</protein>
<proteinExistence type="predicted"/>
<feature type="signal peptide" evidence="1">
    <location>
        <begin position="1"/>
        <end position="22"/>
    </location>
</feature>
<evidence type="ECO:0008006" key="4">
    <source>
        <dbReference type="Google" id="ProtNLM"/>
    </source>
</evidence>
<dbReference type="Proteomes" id="UP001460202">
    <property type="component" value="Unassembled WGS sequence"/>
</dbReference>
<accession>A0ABV1GWX5</accession>
<feature type="chain" id="PRO_5045216900" description="DUF4374 domain-containing protein" evidence="1">
    <location>
        <begin position="23"/>
        <end position="523"/>
    </location>
</feature>
<dbReference type="EMBL" id="JBBMFL010000008">
    <property type="protein sequence ID" value="MEQ2544912.1"/>
    <property type="molecule type" value="Genomic_DNA"/>
</dbReference>
<dbReference type="RefSeq" id="WP_349094163.1">
    <property type="nucleotide sequence ID" value="NZ_JBBMFL010000008.1"/>
</dbReference>
<name>A0ABV1GWX5_9BACT</name>
<comment type="caution">
    <text evidence="2">The sequence shown here is derived from an EMBL/GenBank/DDBJ whole genome shotgun (WGS) entry which is preliminary data.</text>
</comment>
<evidence type="ECO:0000313" key="2">
    <source>
        <dbReference type="EMBL" id="MEQ2544912.1"/>
    </source>
</evidence>
<keyword evidence="1" id="KW-0732">Signal</keyword>
<sequence length="523" mass="57774">MKTFKYLTVILAAALAATGCYDDEGSYYTGSWTEIAAVEGMSIPGTETAYFLNLVEDETLSINPTVRFNPGADTSQFAYHWVMGGDTIASGLKLDWTVTRTAKMEFNDSGETSFWLAIDNRESGENWLYYLQNESGTILRVKISQTITPKIGVFVYEKEDGTVEWGSVKGTNASTPEAFTTLYTDLYARYNAPREIGGSVTGATFTGSKLIVYTDHAPDYGVIVETSESGSYPMGFHVGSISNEVFQGTPDGKIEGQGFYKGCMQEILIGSSLFIAPSNEEYQVILPGAEPSQDNVAQIMGANPYGNRMHFSIQRMTSGELWYYRYDSNRGYLRQILPDESGDAALKADRIIGVFRQPTFIDKQIKMFVAVKSGAAYQLYTYTYEQKASGSDIITCVGKKDITSWAGGMSDDCKMFTNGVEVPLNYLYIAKGNDLWRTSYESQADPKAVKSFPAPITAAEVVISTPNTISENTKELYTAIFTYDTSTKSSKMYVLDARTDDLKAYSEVETTIPGKVVRYLANQ</sequence>
<organism evidence="2 3">
    <name type="scientific">Alistipes intestinihominis</name>
    <dbReference type="NCBI Taxonomy" id="3133172"/>
    <lineage>
        <taxon>Bacteria</taxon>
        <taxon>Pseudomonadati</taxon>
        <taxon>Bacteroidota</taxon>
        <taxon>Bacteroidia</taxon>
        <taxon>Bacteroidales</taxon>
        <taxon>Rikenellaceae</taxon>
        <taxon>Alistipes</taxon>
    </lineage>
</organism>
<gene>
    <name evidence="2" type="ORF">WMO46_08135</name>
</gene>